<evidence type="ECO:0000259" key="4">
    <source>
        <dbReference type="Pfam" id="PF07992"/>
    </source>
</evidence>
<protein>
    <recommendedName>
        <fullName evidence="4">FAD/NAD(P)-binding domain-containing protein</fullName>
    </recommendedName>
</protein>
<evidence type="ECO:0000256" key="1">
    <source>
        <dbReference type="ARBA" id="ARBA00022630"/>
    </source>
</evidence>
<evidence type="ECO:0000313" key="6">
    <source>
        <dbReference type="Proteomes" id="UP000236520"/>
    </source>
</evidence>
<dbReference type="Pfam" id="PF07992">
    <property type="entry name" value="Pyr_redox_2"/>
    <property type="match status" value="1"/>
</dbReference>
<accession>A0A2J7Z4P7</accession>
<name>A0A2J7Z4P7_STRMQ</name>
<dbReference type="GO" id="GO:0004791">
    <property type="term" value="F:thioredoxin-disulfide reductase (NADPH) activity"/>
    <property type="evidence" value="ECO:0007669"/>
    <property type="project" value="UniProtKB-EC"/>
</dbReference>
<dbReference type="EMBL" id="LJIW01000001">
    <property type="protein sequence ID" value="PNG95179.1"/>
    <property type="molecule type" value="Genomic_DNA"/>
</dbReference>
<comment type="catalytic activity">
    <reaction evidence="3">
        <text>[thioredoxin]-dithiol + NADP(+) = [thioredoxin]-disulfide + NADPH + H(+)</text>
        <dbReference type="Rhea" id="RHEA:20345"/>
        <dbReference type="Rhea" id="RHEA-COMP:10698"/>
        <dbReference type="Rhea" id="RHEA-COMP:10700"/>
        <dbReference type="ChEBI" id="CHEBI:15378"/>
        <dbReference type="ChEBI" id="CHEBI:29950"/>
        <dbReference type="ChEBI" id="CHEBI:50058"/>
        <dbReference type="ChEBI" id="CHEBI:57783"/>
        <dbReference type="ChEBI" id="CHEBI:58349"/>
        <dbReference type="EC" id="1.8.1.9"/>
    </reaction>
</comment>
<gene>
    <name evidence="5" type="ORF">SMF913_11204</name>
</gene>
<dbReference type="Gene3D" id="3.50.50.60">
    <property type="entry name" value="FAD/NAD(P)-binding domain"/>
    <property type="match status" value="2"/>
</dbReference>
<sequence length="351" mass="36374">MVAVEVVKVADELKNAYDVVVIGGGAAGLSGALMLARSRRSVVVIDAGAPRNAPTSGVHGLLARDGIPPAELVARGRAEVRGYGGQVVSGEVDAVTREESGGFQVALADGRTVHARRLLLATGLVDELPDIPGLRSRWGRDVLHCPYCHGWEVRDQAIGVLGSGPLSVHQALLFRQWSDDVTFFPHTLPSPSGEEAEQLAARGIRVVDGEVASLEIVEDRLVGVRLGDGGVVEREALAVAPRMVAHAGLLAGLGLRPVEHPSGGGEHIPSDATGRTEVSGVWVAGNVTDLAAQVGSAAAAGATAAAHINADLIAEETRQAVAARARGKMPFSPELESRVCEAVLGGRRHGL</sequence>
<keyword evidence="6" id="KW-1185">Reference proteome</keyword>
<keyword evidence="1" id="KW-0285">Flavoprotein</keyword>
<dbReference type="AlphaFoldDB" id="A0A2J7Z4P7"/>
<dbReference type="InterPro" id="IPR023753">
    <property type="entry name" value="FAD/NAD-binding_dom"/>
</dbReference>
<proteinExistence type="predicted"/>
<dbReference type="InterPro" id="IPR036188">
    <property type="entry name" value="FAD/NAD-bd_sf"/>
</dbReference>
<dbReference type="SUPFAM" id="SSF51905">
    <property type="entry name" value="FAD/NAD(P)-binding domain"/>
    <property type="match status" value="1"/>
</dbReference>
<keyword evidence="2" id="KW-0560">Oxidoreductase</keyword>
<organism evidence="5 6">
    <name type="scientific">Streptomyces malaysiensis</name>
    <dbReference type="NCBI Taxonomy" id="92644"/>
    <lineage>
        <taxon>Bacteria</taxon>
        <taxon>Bacillati</taxon>
        <taxon>Actinomycetota</taxon>
        <taxon>Actinomycetes</taxon>
        <taxon>Kitasatosporales</taxon>
        <taxon>Streptomycetaceae</taxon>
        <taxon>Streptomyces</taxon>
        <taxon>Streptomyces violaceusniger group</taxon>
    </lineage>
</organism>
<dbReference type="PRINTS" id="PR00368">
    <property type="entry name" value="FADPNR"/>
</dbReference>
<dbReference type="InterPro" id="IPR050097">
    <property type="entry name" value="Ferredoxin-NADP_redctase_2"/>
</dbReference>
<evidence type="ECO:0000256" key="3">
    <source>
        <dbReference type="ARBA" id="ARBA00048132"/>
    </source>
</evidence>
<evidence type="ECO:0000313" key="5">
    <source>
        <dbReference type="EMBL" id="PNG95179.1"/>
    </source>
</evidence>
<reference evidence="5 6" key="1">
    <citation type="submission" date="2015-09" db="EMBL/GenBank/DDBJ databases">
        <title>Genome sequence, genome mining and natural product profiling of a biocontrol bacterium Streptomyces malaysiensis F913.</title>
        <authorList>
            <person name="Xu Y."/>
            <person name="Wei J."/>
            <person name="Xie J."/>
            <person name="Li T."/>
            <person name="Zhou Z."/>
        </authorList>
    </citation>
    <scope>NUCLEOTIDE SEQUENCE [LARGE SCALE GENOMIC DNA]</scope>
    <source>
        <strain evidence="5 6">F913</strain>
    </source>
</reference>
<feature type="domain" description="FAD/NAD(P)-binding" evidence="4">
    <location>
        <begin position="17"/>
        <end position="299"/>
    </location>
</feature>
<dbReference type="PANTHER" id="PTHR48105">
    <property type="entry name" value="THIOREDOXIN REDUCTASE 1-RELATED-RELATED"/>
    <property type="match status" value="1"/>
</dbReference>
<dbReference type="Proteomes" id="UP000236520">
    <property type="component" value="Unassembled WGS sequence"/>
</dbReference>
<comment type="caution">
    <text evidence="5">The sequence shown here is derived from an EMBL/GenBank/DDBJ whole genome shotgun (WGS) entry which is preliminary data.</text>
</comment>
<evidence type="ECO:0000256" key="2">
    <source>
        <dbReference type="ARBA" id="ARBA00023002"/>
    </source>
</evidence>
<dbReference type="RefSeq" id="WP_102933634.1">
    <property type="nucleotide sequence ID" value="NZ_LJIW01000001.1"/>
</dbReference>
<dbReference type="PRINTS" id="PR00469">
    <property type="entry name" value="PNDRDTASEII"/>
</dbReference>